<dbReference type="EnsemblMetazoa" id="CapteT212714">
    <property type="protein sequence ID" value="CapteP212714"/>
    <property type="gene ID" value="CapteG212714"/>
</dbReference>
<evidence type="ECO:0000313" key="1">
    <source>
        <dbReference type="EMBL" id="ELU06116.1"/>
    </source>
</evidence>
<dbReference type="HOGENOM" id="CLU_1724051_0_0_1"/>
<organism evidence="1">
    <name type="scientific">Capitella teleta</name>
    <name type="common">Polychaete worm</name>
    <dbReference type="NCBI Taxonomy" id="283909"/>
    <lineage>
        <taxon>Eukaryota</taxon>
        <taxon>Metazoa</taxon>
        <taxon>Spiralia</taxon>
        <taxon>Lophotrochozoa</taxon>
        <taxon>Annelida</taxon>
        <taxon>Polychaeta</taxon>
        <taxon>Sedentaria</taxon>
        <taxon>Scolecida</taxon>
        <taxon>Capitellidae</taxon>
        <taxon>Capitella</taxon>
    </lineage>
</organism>
<name>R7URV8_CAPTE</name>
<keyword evidence="3" id="KW-1185">Reference proteome</keyword>
<reference evidence="3" key="1">
    <citation type="submission" date="2012-12" db="EMBL/GenBank/DDBJ databases">
        <authorList>
            <person name="Hellsten U."/>
            <person name="Grimwood J."/>
            <person name="Chapman J.A."/>
            <person name="Shapiro H."/>
            <person name="Aerts A."/>
            <person name="Otillar R.P."/>
            <person name="Terry A.Y."/>
            <person name="Boore J.L."/>
            <person name="Simakov O."/>
            <person name="Marletaz F."/>
            <person name="Cho S.-J."/>
            <person name="Edsinger-Gonzales E."/>
            <person name="Havlak P."/>
            <person name="Kuo D.-H."/>
            <person name="Larsson T."/>
            <person name="Lv J."/>
            <person name="Arendt D."/>
            <person name="Savage R."/>
            <person name="Osoegawa K."/>
            <person name="de Jong P."/>
            <person name="Lindberg D.R."/>
            <person name="Seaver E.C."/>
            <person name="Weisblat D.A."/>
            <person name="Putnam N.H."/>
            <person name="Grigoriev I.V."/>
            <person name="Rokhsar D.S."/>
        </authorList>
    </citation>
    <scope>NUCLEOTIDE SEQUENCE</scope>
    <source>
        <strain evidence="3">I ESC-2004</strain>
    </source>
</reference>
<evidence type="ECO:0000313" key="2">
    <source>
        <dbReference type="EnsemblMetazoa" id="CapteP212714"/>
    </source>
</evidence>
<proteinExistence type="predicted"/>
<reference evidence="2" key="3">
    <citation type="submission" date="2015-06" db="UniProtKB">
        <authorList>
            <consortium name="EnsemblMetazoa"/>
        </authorList>
    </citation>
    <scope>IDENTIFICATION</scope>
</reference>
<dbReference type="Proteomes" id="UP000014760">
    <property type="component" value="Unassembled WGS sequence"/>
</dbReference>
<gene>
    <name evidence="1" type="ORF">CAPTEDRAFT_212714</name>
</gene>
<protein>
    <submittedName>
        <fullName evidence="1 2">Uncharacterized protein</fullName>
    </submittedName>
</protein>
<accession>R7URV8</accession>
<dbReference type="EMBL" id="AMQN01001248">
    <property type="status" value="NOT_ANNOTATED_CDS"/>
    <property type="molecule type" value="Genomic_DNA"/>
</dbReference>
<evidence type="ECO:0000313" key="3">
    <source>
        <dbReference type="Proteomes" id="UP000014760"/>
    </source>
</evidence>
<dbReference type="AlphaFoldDB" id="R7URV8"/>
<reference evidence="1 3" key="2">
    <citation type="journal article" date="2013" name="Nature">
        <title>Insights into bilaterian evolution from three spiralian genomes.</title>
        <authorList>
            <person name="Simakov O."/>
            <person name="Marletaz F."/>
            <person name="Cho S.J."/>
            <person name="Edsinger-Gonzales E."/>
            <person name="Havlak P."/>
            <person name="Hellsten U."/>
            <person name="Kuo D.H."/>
            <person name="Larsson T."/>
            <person name="Lv J."/>
            <person name="Arendt D."/>
            <person name="Savage R."/>
            <person name="Osoegawa K."/>
            <person name="de Jong P."/>
            <person name="Grimwood J."/>
            <person name="Chapman J.A."/>
            <person name="Shapiro H."/>
            <person name="Aerts A."/>
            <person name="Otillar R.P."/>
            <person name="Terry A.Y."/>
            <person name="Boore J.L."/>
            <person name="Grigoriev I.V."/>
            <person name="Lindberg D.R."/>
            <person name="Seaver E.C."/>
            <person name="Weisblat D.A."/>
            <person name="Putnam N.H."/>
            <person name="Rokhsar D.S."/>
        </authorList>
    </citation>
    <scope>NUCLEOTIDE SEQUENCE</scope>
    <source>
        <strain evidence="1 3">I ESC-2004</strain>
    </source>
</reference>
<sequence>MTIDSRLRRRAKNDTVSVMHRISHCVAISFVLFSLVAKTSQTFVRDEDQPVESTEENFFRSTEKLRRILTELNRRISSQAVEFREKLAPLAAHDLASFWRQPTTAKRGANLSVSGDLHVTSQFLKGLRDRKQRMLSASNVYRDLTSVGRKRK</sequence>
<dbReference type="EMBL" id="KB300949">
    <property type="protein sequence ID" value="ELU06116.1"/>
    <property type="molecule type" value="Genomic_DNA"/>
</dbReference>